<feature type="transmembrane region" description="Helical" evidence="2">
    <location>
        <begin position="12"/>
        <end position="31"/>
    </location>
</feature>
<sequence>MFHLVSVWLTRLVVAGVLIALVLMYGPAWFAEQAKAPTETPATLAADKAAPVAPTAKATAVAPAEKPAAAATEPAAAAEPTAASATSFARCQPIGRTARGELVYSMDCR</sequence>
<organism evidence="3">
    <name type="scientific">Rhodopseudomonas palustris (strain BisA53)</name>
    <dbReference type="NCBI Taxonomy" id="316055"/>
    <lineage>
        <taxon>Bacteria</taxon>
        <taxon>Pseudomonadati</taxon>
        <taxon>Pseudomonadota</taxon>
        <taxon>Alphaproteobacteria</taxon>
        <taxon>Hyphomicrobiales</taxon>
        <taxon>Nitrobacteraceae</taxon>
        <taxon>Rhodopseudomonas</taxon>
    </lineage>
</organism>
<dbReference type="AlphaFoldDB" id="Q07KH9"/>
<evidence type="ECO:0000256" key="1">
    <source>
        <dbReference type="SAM" id="MobiDB-lite"/>
    </source>
</evidence>
<dbReference type="HOGENOM" id="CLU_2094976_0_0_5"/>
<protein>
    <submittedName>
        <fullName evidence="3">Uncharacterized protein</fullName>
    </submittedName>
</protein>
<gene>
    <name evidence="3" type="ordered locus">RPE_3625</name>
</gene>
<keyword evidence="2" id="KW-0812">Transmembrane</keyword>
<accession>Q07KH9</accession>
<proteinExistence type="predicted"/>
<dbReference type="EMBL" id="CP000463">
    <property type="protein sequence ID" value="ABJ07555.1"/>
    <property type="molecule type" value="Genomic_DNA"/>
</dbReference>
<feature type="region of interest" description="Disordered" evidence="1">
    <location>
        <begin position="63"/>
        <end position="86"/>
    </location>
</feature>
<evidence type="ECO:0000256" key="2">
    <source>
        <dbReference type="SAM" id="Phobius"/>
    </source>
</evidence>
<evidence type="ECO:0000313" key="3">
    <source>
        <dbReference type="EMBL" id="ABJ07555.1"/>
    </source>
</evidence>
<reference evidence="3" key="1">
    <citation type="submission" date="2006-09" db="EMBL/GenBank/DDBJ databases">
        <title>Complete sequence of Rhodopseudomonas palustris BisA53.</title>
        <authorList>
            <consortium name="US DOE Joint Genome Institute"/>
            <person name="Copeland A."/>
            <person name="Lucas S."/>
            <person name="Lapidus A."/>
            <person name="Barry K."/>
            <person name="Detter J.C."/>
            <person name="Glavina del Rio T."/>
            <person name="Hammon N."/>
            <person name="Israni S."/>
            <person name="Dalin E."/>
            <person name="Tice H."/>
            <person name="Pitluck S."/>
            <person name="Chain P."/>
            <person name="Malfatti S."/>
            <person name="Shin M."/>
            <person name="Vergez L."/>
            <person name="Schmutz J."/>
            <person name="Larimer F."/>
            <person name="Land M."/>
            <person name="Hauser L."/>
            <person name="Pelletier D.A."/>
            <person name="Kyrpides N."/>
            <person name="Kim E."/>
            <person name="Harwood C.S."/>
            <person name="Oda Y."/>
            <person name="Richardson P."/>
        </authorList>
    </citation>
    <scope>NUCLEOTIDE SEQUENCE [LARGE SCALE GENOMIC DNA]</scope>
    <source>
        <strain evidence="3">BisA53</strain>
    </source>
</reference>
<keyword evidence="2" id="KW-0472">Membrane</keyword>
<dbReference type="KEGG" id="rpe:RPE_3625"/>
<keyword evidence="2" id="KW-1133">Transmembrane helix</keyword>
<name>Q07KH9_RHOP5</name>